<sequence length="496" mass="54257">MTTVYQPTRVVWPPQPQPYYPRNPMYDGLSSSSSSRRHERRESLRRAEQVRADEALARRMQAEEEQLLVLESMRTAQRERDQGRQPHHSNSMAINHDRDRTRTASTASSSRSSTPRPRPSSPLPVPPRIMTPSPARSAPKTPAEDQLELREHTHSKSPRCQRSRCGTLLPVAASPARSRLPSSSSSHTHALSAQLHLTCPRCSTTHCLGCSRPVSCPPHCPSSSSSSCALPKCCPPIRALAIFHILSAFDDAYLSACSSLLSAPGQANVPAEHRTLFLEYLTSNSDTRFTKAFNRTFLHTLLALRPWLSSPSPFPAPSPSSSPLPPTPTPTPPPPPSIPTLLSTSFLLEVARAYLADSTRNHVHWVIHGELYVALLALLVLLGRSSDPALSRLVMRPLQRRSPPSSSPSSSSGVQACVSASTGAFIEERKAAEGQEGDEEGGEEEEQSLSLYALAGKPRVRADLRKMEGRGDKETQSLVAQLLMDLNHIVCMDVLG</sequence>
<feature type="compositionally biased region" description="Low complexity" evidence="1">
    <location>
        <begin position="103"/>
        <end position="115"/>
    </location>
</feature>
<feature type="compositionally biased region" description="Pro residues" evidence="1">
    <location>
        <begin position="116"/>
        <end position="129"/>
    </location>
</feature>
<evidence type="ECO:0000313" key="2">
    <source>
        <dbReference type="EMBL" id="GLB43758.1"/>
    </source>
</evidence>
<feature type="region of interest" description="Disordered" evidence="1">
    <location>
        <begin position="76"/>
        <end position="162"/>
    </location>
</feature>
<comment type="caution">
    <text evidence="2">The sequence shown here is derived from an EMBL/GenBank/DDBJ whole genome shotgun (WGS) entry which is preliminary data.</text>
</comment>
<evidence type="ECO:0000256" key="1">
    <source>
        <dbReference type="SAM" id="MobiDB-lite"/>
    </source>
</evidence>
<reference evidence="2" key="1">
    <citation type="submission" date="2022-07" db="EMBL/GenBank/DDBJ databases">
        <title>The genome of Lyophyllum shimeji provides insight into the initial evolution of ectomycorrhizal fungal genome.</title>
        <authorList>
            <person name="Kobayashi Y."/>
            <person name="Shibata T."/>
            <person name="Hirakawa H."/>
            <person name="Shigenobu S."/>
            <person name="Nishiyama T."/>
            <person name="Yamada A."/>
            <person name="Hasebe M."/>
            <person name="Kawaguchi M."/>
        </authorList>
    </citation>
    <scope>NUCLEOTIDE SEQUENCE</scope>
    <source>
        <strain evidence="2">AT787</strain>
    </source>
</reference>
<feature type="region of interest" description="Disordered" evidence="1">
    <location>
        <begin position="1"/>
        <end position="58"/>
    </location>
</feature>
<evidence type="ECO:0000313" key="3">
    <source>
        <dbReference type="Proteomes" id="UP001063166"/>
    </source>
</evidence>
<name>A0A9P3PY78_LYOSH</name>
<gene>
    <name evidence="2" type="ORF">LshimejAT787_1402700</name>
</gene>
<dbReference type="EMBL" id="BRPK01000014">
    <property type="protein sequence ID" value="GLB43758.1"/>
    <property type="molecule type" value="Genomic_DNA"/>
</dbReference>
<proteinExistence type="predicted"/>
<organism evidence="2 3">
    <name type="scientific">Lyophyllum shimeji</name>
    <name type="common">Hon-shimeji</name>
    <name type="synonym">Tricholoma shimeji</name>
    <dbReference type="NCBI Taxonomy" id="47721"/>
    <lineage>
        <taxon>Eukaryota</taxon>
        <taxon>Fungi</taxon>
        <taxon>Dikarya</taxon>
        <taxon>Basidiomycota</taxon>
        <taxon>Agaricomycotina</taxon>
        <taxon>Agaricomycetes</taxon>
        <taxon>Agaricomycetidae</taxon>
        <taxon>Agaricales</taxon>
        <taxon>Tricholomatineae</taxon>
        <taxon>Lyophyllaceae</taxon>
        <taxon>Lyophyllum</taxon>
    </lineage>
</organism>
<keyword evidence="3" id="KW-1185">Reference proteome</keyword>
<accession>A0A9P3PY78</accession>
<dbReference type="Proteomes" id="UP001063166">
    <property type="component" value="Unassembled WGS sequence"/>
</dbReference>
<feature type="compositionally biased region" description="Basic and acidic residues" evidence="1">
    <location>
        <begin position="40"/>
        <end position="58"/>
    </location>
</feature>
<dbReference type="OrthoDB" id="47801at2759"/>
<feature type="region of interest" description="Disordered" evidence="1">
    <location>
        <begin position="314"/>
        <end position="338"/>
    </location>
</feature>
<protein>
    <submittedName>
        <fullName evidence="2">Uncharacterized protein</fullName>
    </submittedName>
</protein>
<dbReference type="AlphaFoldDB" id="A0A9P3PY78"/>